<dbReference type="AlphaFoldDB" id="A0A3S9A948"/>
<keyword evidence="2" id="KW-1185">Reference proteome</keyword>
<organism evidence="1 2">
    <name type="scientific">Paenibacillus albus</name>
    <dbReference type="NCBI Taxonomy" id="2495582"/>
    <lineage>
        <taxon>Bacteria</taxon>
        <taxon>Bacillati</taxon>
        <taxon>Bacillota</taxon>
        <taxon>Bacilli</taxon>
        <taxon>Bacillales</taxon>
        <taxon>Paenibacillaceae</taxon>
        <taxon>Paenibacillus</taxon>
    </lineage>
</organism>
<sequence length="151" mass="17694">MVTVETEVWINAPLEHCFELARNIDVHTRTVWPRTKERAVAGVTTGPIGHGETVTFEATHLGVRQRLTSRITEYRAPYYFVDEMQRGAFKSLRHEHFFERVDGMTLMRDRLTFAAPLGVIGWFVERAVLRKYMHSFLIYRNEQLKVLAERN</sequence>
<dbReference type="EMBL" id="CP034437">
    <property type="protein sequence ID" value="AZN42213.1"/>
    <property type="molecule type" value="Genomic_DNA"/>
</dbReference>
<name>A0A3S9A948_9BACL</name>
<proteinExistence type="predicted"/>
<dbReference type="KEGG" id="palb:EJC50_22910"/>
<evidence type="ECO:0000313" key="1">
    <source>
        <dbReference type="EMBL" id="AZN42213.1"/>
    </source>
</evidence>
<keyword evidence="1" id="KW-0132">Cell division</keyword>
<dbReference type="CDD" id="cd07820">
    <property type="entry name" value="SRPBCC_3"/>
    <property type="match status" value="1"/>
</dbReference>
<gene>
    <name evidence="1" type="ORF">EJC50_22910</name>
</gene>
<dbReference type="Gene3D" id="3.30.530.20">
    <property type="match status" value="1"/>
</dbReference>
<protein>
    <submittedName>
        <fullName evidence="1">Cell division protein</fullName>
    </submittedName>
</protein>
<reference evidence="2" key="1">
    <citation type="submission" date="2018-12" db="EMBL/GenBank/DDBJ databases">
        <title>Genome sequence of Peanibacillus sp.</title>
        <authorList>
            <person name="Subramani G."/>
            <person name="Srinivasan S."/>
            <person name="Kim M.K."/>
        </authorList>
    </citation>
    <scope>NUCLEOTIDE SEQUENCE [LARGE SCALE GENOMIC DNA]</scope>
    <source>
        <strain evidence="2">18JY67-1</strain>
    </source>
</reference>
<dbReference type="Proteomes" id="UP000272528">
    <property type="component" value="Chromosome"/>
</dbReference>
<accession>A0A3S9A948</accession>
<evidence type="ECO:0000313" key="2">
    <source>
        <dbReference type="Proteomes" id="UP000272528"/>
    </source>
</evidence>
<dbReference type="SUPFAM" id="SSF55961">
    <property type="entry name" value="Bet v1-like"/>
    <property type="match status" value="1"/>
</dbReference>
<dbReference type="InterPro" id="IPR023393">
    <property type="entry name" value="START-like_dom_sf"/>
</dbReference>
<dbReference type="RefSeq" id="WP_126017911.1">
    <property type="nucleotide sequence ID" value="NZ_CP034437.1"/>
</dbReference>
<dbReference type="GO" id="GO:0051301">
    <property type="term" value="P:cell division"/>
    <property type="evidence" value="ECO:0007669"/>
    <property type="project" value="UniProtKB-KW"/>
</dbReference>
<dbReference type="OrthoDB" id="9801773at2"/>
<keyword evidence="1" id="KW-0131">Cell cycle</keyword>